<dbReference type="RefSeq" id="WP_144868182.1">
    <property type="nucleotide sequence ID" value="NZ_LR213845.1"/>
</dbReference>
<dbReference type="InterPro" id="IPR019291">
    <property type="entry name" value="Host_attachment_protein"/>
</dbReference>
<keyword evidence="2" id="KW-1185">Reference proteome</keyword>
<dbReference type="OrthoDB" id="329419at2"/>
<dbReference type="EMBL" id="CAACVJ010000695">
    <property type="protein sequence ID" value="VEP18715.1"/>
    <property type="molecule type" value="Genomic_DNA"/>
</dbReference>
<accession>A0A563W4W7</accession>
<evidence type="ECO:0000313" key="2">
    <source>
        <dbReference type="Proteomes" id="UP000320055"/>
    </source>
</evidence>
<evidence type="ECO:0000313" key="1">
    <source>
        <dbReference type="EMBL" id="VEP18715.1"/>
    </source>
</evidence>
<proteinExistence type="predicted"/>
<gene>
    <name evidence="1" type="ORF">H1P_870018</name>
</gene>
<sequence>MGKFAVAVINGTQARFFTLDSAATSEYESSPNLIEHKCLVNSTRELHGQELWANTKTGRNKGSNGQAHGYDDHRQNHEIEFEKRFANKISSAMGNLIQIHQARHLVIVAEPQILGMMREAMTDSLFKNLNVHEVAKDICNLKSNQIHDYLAKKELLPACQKVYSR</sequence>
<dbReference type="Proteomes" id="UP000320055">
    <property type="component" value="Unassembled WGS sequence"/>
</dbReference>
<organism evidence="1 2">
    <name type="scientific">Hyella patelloides LEGE 07179</name>
    <dbReference type="NCBI Taxonomy" id="945734"/>
    <lineage>
        <taxon>Bacteria</taxon>
        <taxon>Bacillati</taxon>
        <taxon>Cyanobacteriota</taxon>
        <taxon>Cyanophyceae</taxon>
        <taxon>Pleurocapsales</taxon>
        <taxon>Hyellaceae</taxon>
        <taxon>Hyella</taxon>
    </lineage>
</organism>
<name>A0A563W4W7_9CYAN</name>
<dbReference type="AlphaFoldDB" id="A0A563W4W7"/>
<reference evidence="1 2" key="1">
    <citation type="submission" date="2019-01" db="EMBL/GenBank/DDBJ databases">
        <authorList>
            <person name="Brito A."/>
        </authorList>
    </citation>
    <scope>NUCLEOTIDE SEQUENCE [LARGE SCALE GENOMIC DNA]</scope>
    <source>
        <strain evidence="1">1</strain>
    </source>
</reference>
<dbReference type="Pfam" id="PF10116">
    <property type="entry name" value="Host_attach"/>
    <property type="match status" value="1"/>
</dbReference>
<protein>
    <submittedName>
        <fullName evidence="1">Host attachment protein</fullName>
    </submittedName>
</protein>